<dbReference type="AlphaFoldDB" id="A0A9W4UN32"/>
<reference evidence="3" key="1">
    <citation type="submission" date="2023-01" db="EMBL/GenBank/DDBJ databases">
        <authorList>
            <person name="Van Ghelder C."/>
            <person name="Rancurel C."/>
        </authorList>
    </citation>
    <scope>NUCLEOTIDE SEQUENCE</scope>
    <source>
        <strain evidence="3">CNCM I-4278</strain>
    </source>
</reference>
<feature type="compositionally biased region" description="Basic and acidic residues" evidence="1">
    <location>
        <begin position="182"/>
        <end position="191"/>
    </location>
</feature>
<feature type="chain" id="PRO_5040898411" evidence="2">
    <location>
        <begin position="25"/>
        <end position="632"/>
    </location>
</feature>
<evidence type="ECO:0000256" key="2">
    <source>
        <dbReference type="SAM" id="SignalP"/>
    </source>
</evidence>
<proteinExistence type="predicted"/>
<evidence type="ECO:0000256" key="1">
    <source>
        <dbReference type="SAM" id="MobiDB-lite"/>
    </source>
</evidence>
<feature type="compositionally biased region" description="Basic and acidic residues" evidence="1">
    <location>
        <begin position="210"/>
        <end position="235"/>
    </location>
</feature>
<keyword evidence="2" id="KW-0732">Signal</keyword>
<feature type="compositionally biased region" description="Acidic residues" evidence="1">
    <location>
        <begin position="169"/>
        <end position="178"/>
    </location>
</feature>
<evidence type="ECO:0000313" key="3">
    <source>
        <dbReference type="EMBL" id="CAI6338037.1"/>
    </source>
</evidence>
<keyword evidence="4" id="KW-1185">Reference proteome</keyword>
<comment type="caution">
    <text evidence="3">The sequence shown here is derived from an EMBL/GenBank/DDBJ whole genome shotgun (WGS) entry which is preliminary data.</text>
</comment>
<feature type="compositionally biased region" description="Basic and acidic residues" evidence="1">
    <location>
        <begin position="122"/>
        <end position="134"/>
    </location>
</feature>
<protein>
    <submittedName>
        <fullName evidence="3">Uncharacterized protein</fullName>
    </submittedName>
</protein>
<evidence type="ECO:0000313" key="4">
    <source>
        <dbReference type="Proteomes" id="UP001152607"/>
    </source>
</evidence>
<dbReference type="OrthoDB" id="5150738at2759"/>
<organism evidence="3 4">
    <name type="scientific">Periconia digitata</name>
    <dbReference type="NCBI Taxonomy" id="1303443"/>
    <lineage>
        <taxon>Eukaryota</taxon>
        <taxon>Fungi</taxon>
        <taxon>Dikarya</taxon>
        <taxon>Ascomycota</taxon>
        <taxon>Pezizomycotina</taxon>
        <taxon>Dothideomycetes</taxon>
        <taxon>Pleosporomycetidae</taxon>
        <taxon>Pleosporales</taxon>
        <taxon>Massarineae</taxon>
        <taxon>Periconiaceae</taxon>
        <taxon>Periconia</taxon>
    </lineage>
</organism>
<dbReference type="Proteomes" id="UP001152607">
    <property type="component" value="Unassembled WGS sequence"/>
</dbReference>
<feature type="signal peptide" evidence="2">
    <location>
        <begin position="1"/>
        <end position="24"/>
    </location>
</feature>
<gene>
    <name evidence="3" type="ORF">PDIGIT_LOCUS11159</name>
</gene>
<dbReference type="EMBL" id="CAOQHR010000008">
    <property type="protein sequence ID" value="CAI6338037.1"/>
    <property type="molecule type" value="Genomic_DNA"/>
</dbReference>
<name>A0A9W4UN32_9PLEO</name>
<accession>A0A9W4UN32</accession>
<feature type="region of interest" description="Disordered" evidence="1">
    <location>
        <begin position="122"/>
        <end position="278"/>
    </location>
</feature>
<feature type="compositionally biased region" description="Polar residues" evidence="1">
    <location>
        <begin position="196"/>
        <end position="207"/>
    </location>
</feature>
<feature type="compositionally biased region" description="Basic and acidic residues" evidence="1">
    <location>
        <begin position="243"/>
        <end position="256"/>
    </location>
</feature>
<feature type="compositionally biased region" description="Basic and acidic residues" evidence="1">
    <location>
        <begin position="152"/>
        <end position="168"/>
    </location>
</feature>
<feature type="compositionally biased region" description="Basic and acidic residues" evidence="1">
    <location>
        <begin position="265"/>
        <end position="274"/>
    </location>
</feature>
<sequence>MKTLIPSLILGAVSLCSLLPQSFATPNNDGVLAELRIEKSTTDATTSVLGAAVHRDGDISPSPLKRAEETIIAKIEDLVRGDDLIEKRQTNKKNKTKKTNKKKKKKDCAAKKGKCKKDNYARDPETGKCKKCPEGQKVNPDGDGCEEDTQSEDEKKKQGKCPDGKELDPEAPDQDELTENPKCVDKEKNDECPEGQSKSTKTASQPSKCAPDDERNKKCKGKDTFPFKKIGDDGKMSTTCRSTPEKEKSKSEKVWKAQEPISKGANEKQRNDRDKKRRIRARRGACLALGAVTWMPSADIDELTDDIISGIQEPEADSPLPDKDLEDHMIEIKEKPAQVAAVVVERDLDSRGGLGSAFGQIFKFLSKLFKKGGGKAAGAAANAAKVFRVAAAPSRNGGGRQIKNLRDSKSVQTSMKASDKAMNAGRSSQVYQKLLKAQDWLDCVAMGASAVADAASKREVKEYNHEFSAEDGKKFNVNINLDAQKEDVHPSPNPETGILVVGDISFDAETAKMRMATYPDSYKRHDRIQYEQCHSLAGTDLNNALVRLQTWGGCCAYYDGEHCENKANFIMYNRADEKLKDGDSKVISSFWCTEDPNCHGAPGDSETNRKPCSKAVGEEEIADCYPDGVLHG</sequence>